<dbReference type="STRING" id="1423802.FC56_GL001423"/>
<evidence type="ECO:0000256" key="1">
    <source>
        <dbReference type="ARBA" id="ARBA00006768"/>
    </source>
</evidence>
<dbReference type="EMBL" id="AYZR01000004">
    <property type="protein sequence ID" value="KRM94466.1"/>
    <property type="molecule type" value="Genomic_DNA"/>
</dbReference>
<dbReference type="InterPro" id="IPR017045">
    <property type="entry name" value="Malt_Pase/Glycosyl_Hdrlase"/>
</dbReference>
<accession>A0A0R2CTP4</accession>
<proteinExistence type="inferred from homology"/>
<dbReference type="GO" id="GO:0030246">
    <property type="term" value="F:carbohydrate binding"/>
    <property type="evidence" value="ECO:0007669"/>
    <property type="project" value="InterPro"/>
</dbReference>
<sequence>MAGDLAFQIHLPELKKQTPDFLETIYSVGNGHLGVRDSNPLQGNSDLYLGSPGLFVNGFYDYYPLSYGEKYSNYPENDQVINRLFDPRYLRIQIGDSDSATSFFDSKILDKNLDMQTGKLTETFEVTTPLQERFHLILESFASLADKRLYGIQYTILPLNFTGPITITKSHPAVNQLSRTSVNDVRVKESEGLLHGWPLKDTVIPAMVITTSRSQQALTAAWKLDQVNEDVQVNQLSAEVPGYQLKVAPQKNTPIQFSFMYGLSAISTNLAAADQDLLTTVAESEFQPELEHSTKKWQFFWQHSDVEIDGDPDVQNSLRFNLFQLNQSAGRDGLTNIPAKGLTGNGYGGQYFWDTEIFMLPFFIYTQPQTARKLLQFRVQTMDLAVQQARDLGFAAGATFAWRTINGREASSYWPAGLAQFHINADIAYAVDHYVTVTGDQQFLRDGGFELILQTARFWLEYGNYTEIEGVNRFGINTVTGPDEYSALVNNNYYTNVMAQHNLASAVEYAQQLQNSDPDLLTKLAVTPAEIQSMTDAAKLMILPYDKCSEVKLQFQGFEQLSRLPLTEIDKGRFPLLLHSHPLTLYHYQVNKQADTIMADILYPAGNSLAQQIRDYEFYEPITTHDSSLSRTMFAILAARIGEETAAYDFFTQSVQTDLRDLQGNTANGVHAGNLGGSWMDVVYGFAGLVNNADQFTLNPNLPKQWQRLSFKLQIADSEYQFEIQPQQVTVRLLSGPGMQLVIWDTPVILSSTDTTKTVIQPEV</sequence>
<comment type="similarity">
    <text evidence="1">Belongs to the glycosyl hydrolase 65 family.</text>
</comment>
<keyword evidence="8" id="KW-1185">Reference proteome</keyword>
<dbReference type="Proteomes" id="UP000051256">
    <property type="component" value="Unassembled WGS sequence"/>
</dbReference>
<dbReference type="InterPro" id="IPR005195">
    <property type="entry name" value="Glyco_hydro_65_M"/>
</dbReference>
<feature type="active site" description="Proton donor" evidence="2">
    <location>
        <position position="484"/>
    </location>
</feature>
<dbReference type="GO" id="GO:0016757">
    <property type="term" value="F:glycosyltransferase activity"/>
    <property type="evidence" value="ECO:0007669"/>
    <property type="project" value="UniProtKB-ARBA"/>
</dbReference>
<evidence type="ECO:0000313" key="7">
    <source>
        <dbReference type="EMBL" id="KRM94466.1"/>
    </source>
</evidence>
<dbReference type="Gene3D" id="2.60.420.10">
    <property type="entry name" value="Maltose phosphorylase, domain 3"/>
    <property type="match status" value="1"/>
</dbReference>
<dbReference type="Pfam" id="PF03632">
    <property type="entry name" value="Glyco_hydro_65m"/>
    <property type="match status" value="1"/>
</dbReference>
<dbReference type="InterPro" id="IPR005194">
    <property type="entry name" value="Glyco_hydro_65_C"/>
</dbReference>
<dbReference type="InterPro" id="IPR011013">
    <property type="entry name" value="Gal_mutarotase_sf_dom"/>
</dbReference>
<comment type="caution">
    <text evidence="7">The sequence shown here is derived from an EMBL/GenBank/DDBJ whole genome shotgun (WGS) entry which is preliminary data.</text>
</comment>
<dbReference type="Gene3D" id="2.70.98.40">
    <property type="entry name" value="Glycoside hydrolase, family 65, N-terminal domain"/>
    <property type="match status" value="1"/>
</dbReference>
<feature type="binding site" evidence="3">
    <location>
        <begin position="592"/>
        <end position="593"/>
    </location>
    <ligand>
        <name>substrate</name>
    </ligand>
</feature>
<dbReference type="Gene3D" id="1.50.10.10">
    <property type="match status" value="1"/>
</dbReference>
<gene>
    <name evidence="7" type="ORF">FC56_GL001423</name>
</gene>
<evidence type="ECO:0000259" key="6">
    <source>
        <dbReference type="Pfam" id="PF03636"/>
    </source>
</evidence>
<feature type="binding site" evidence="3">
    <location>
        <begin position="353"/>
        <end position="354"/>
    </location>
    <ligand>
        <name>substrate</name>
    </ligand>
</feature>
<dbReference type="InterPro" id="IPR012341">
    <property type="entry name" value="6hp_glycosidase-like_sf"/>
</dbReference>
<evidence type="ECO:0000259" key="4">
    <source>
        <dbReference type="Pfam" id="PF03632"/>
    </source>
</evidence>
<dbReference type="PIRSF" id="PIRSF036289">
    <property type="entry name" value="Glycosyl_hydrolase_malt_phosph"/>
    <property type="match status" value="1"/>
</dbReference>
<evidence type="ECO:0000256" key="2">
    <source>
        <dbReference type="PIRSR" id="PIRSR036289-50"/>
    </source>
</evidence>
<protein>
    <submittedName>
        <fullName evidence="7">Maltose phosphorylase</fullName>
    </submittedName>
</protein>
<feature type="domain" description="Glycoside hydrolase family 65 N-terminal" evidence="6">
    <location>
        <begin position="22"/>
        <end position="253"/>
    </location>
</feature>
<dbReference type="InterPro" id="IPR005196">
    <property type="entry name" value="Glyco_hydro_65_N"/>
</dbReference>
<evidence type="ECO:0000256" key="3">
    <source>
        <dbReference type="PIRSR" id="PIRSR036289-51"/>
    </source>
</evidence>
<evidence type="ECO:0000313" key="8">
    <source>
        <dbReference type="Proteomes" id="UP000051256"/>
    </source>
</evidence>
<dbReference type="Pfam" id="PF03633">
    <property type="entry name" value="Glyco_hydro_65C"/>
    <property type="match status" value="1"/>
</dbReference>
<dbReference type="InterPro" id="IPR037018">
    <property type="entry name" value="GH65_N"/>
</dbReference>
<organism evidence="7 8">
    <name type="scientific">Lentilactobacillus senioris DSM 24302 = JCM 17472</name>
    <dbReference type="NCBI Taxonomy" id="1423802"/>
    <lineage>
        <taxon>Bacteria</taxon>
        <taxon>Bacillati</taxon>
        <taxon>Bacillota</taxon>
        <taxon>Bacilli</taxon>
        <taxon>Lactobacillales</taxon>
        <taxon>Lactobacillaceae</taxon>
        <taxon>Lentilactobacillus</taxon>
    </lineage>
</organism>
<dbReference type="GO" id="GO:0004553">
    <property type="term" value="F:hydrolase activity, hydrolyzing O-glycosyl compounds"/>
    <property type="evidence" value="ECO:0007669"/>
    <property type="project" value="TreeGrafter"/>
</dbReference>
<reference evidence="7 8" key="1">
    <citation type="journal article" date="2015" name="Genome Announc.">
        <title>Expanding the biotechnology potential of lactobacilli through comparative genomics of 213 strains and associated genera.</title>
        <authorList>
            <person name="Sun Z."/>
            <person name="Harris H.M."/>
            <person name="McCann A."/>
            <person name="Guo C."/>
            <person name="Argimon S."/>
            <person name="Zhang W."/>
            <person name="Yang X."/>
            <person name="Jeffery I.B."/>
            <person name="Cooney J.C."/>
            <person name="Kagawa T.F."/>
            <person name="Liu W."/>
            <person name="Song Y."/>
            <person name="Salvetti E."/>
            <person name="Wrobel A."/>
            <person name="Rasinkangas P."/>
            <person name="Parkhill J."/>
            <person name="Rea M.C."/>
            <person name="O'Sullivan O."/>
            <person name="Ritari J."/>
            <person name="Douillard F.P."/>
            <person name="Paul Ross R."/>
            <person name="Yang R."/>
            <person name="Briner A.E."/>
            <person name="Felis G.E."/>
            <person name="de Vos W.M."/>
            <person name="Barrangou R."/>
            <person name="Klaenhammer T.R."/>
            <person name="Caufield P.W."/>
            <person name="Cui Y."/>
            <person name="Zhang H."/>
            <person name="O'Toole P.W."/>
        </authorList>
    </citation>
    <scope>NUCLEOTIDE SEQUENCE [LARGE SCALE GENOMIC DNA]</scope>
    <source>
        <strain evidence="7 8">DSM 24302</strain>
    </source>
</reference>
<dbReference type="PANTHER" id="PTHR11051:SF13">
    <property type="entry name" value="GLYCOSYL TRANSFERASE"/>
    <property type="match status" value="1"/>
</dbReference>
<dbReference type="RefSeq" id="WP_056977694.1">
    <property type="nucleotide sequence ID" value="NZ_AYZR01000004.1"/>
</dbReference>
<dbReference type="SUPFAM" id="SSF74650">
    <property type="entry name" value="Galactose mutarotase-like"/>
    <property type="match status" value="1"/>
</dbReference>
<dbReference type="GO" id="GO:0005975">
    <property type="term" value="P:carbohydrate metabolic process"/>
    <property type="evidence" value="ECO:0007669"/>
    <property type="project" value="InterPro"/>
</dbReference>
<dbReference type="AlphaFoldDB" id="A0A0R2CTP4"/>
<dbReference type="InterPro" id="IPR008928">
    <property type="entry name" value="6-hairpin_glycosidase_sf"/>
</dbReference>
<dbReference type="SUPFAM" id="SSF48208">
    <property type="entry name" value="Six-hairpin glycosidases"/>
    <property type="match status" value="1"/>
</dbReference>
<name>A0A0R2CTP4_9LACO</name>
<evidence type="ECO:0000259" key="5">
    <source>
        <dbReference type="Pfam" id="PF03633"/>
    </source>
</evidence>
<dbReference type="PANTHER" id="PTHR11051">
    <property type="entry name" value="GLYCOSYL HYDROLASE-RELATED"/>
    <property type="match status" value="1"/>
</dbReference>
<feature type="domain" description="Glycoside hydrolase family 65 C-terminal" evidence="5">
    <location>
        <begin position="693"/>
        <end position="749"/>
    </location>
</feature>
<dbReference type="Pfam" id="PF03636">
    <property type="entry name" value="Glyco_hydro_65N"/>
    <property type="match status" value="1"/>
</dbReference>
<dbReference type="PATRIC" id="fig|1423802.4.peg.1441"/>
<feature type="domain" description="Glycoside hydrolase family 65 central catalytic" evidence="4">
    <location>
        <begin position="319"/>
        <end position="680"/>
    </location>
</feature>